<accession>V3Z3I8</accession>
<dbReference type="AlphaFoldDB" id="V3Z3I8"/>
<dbReference type="OrthoDB" id="10266641at2759"/>
<dbReference type="GO" id="GO:0030030">
    <property type="term" value="P:cell projection organization"/>
    <property type="evidence" value="ECO:0007669"/>
    <property type="project" value="UniProtKB-KW"/>
</dbReference>
<keyword evidence="4" id="KW-0813">Transport</keyword>
<dbReference type="GeneID" id="20233126"/>
<keyword evidence="5" id="KW-0268">Exocytosis</keyword>
<keyword evidence="10" id="KW-0342">GTP-binding</keyword>
<reference evidence="14 15" key="1">
    <citation type="journal article" date="2013" name="Nature">
        <title>Insights into bilaterian evolution from three spiralian genomes.</title>
        <authorList>
            <person name="Simakov O."/>
            <person name="Marletaz F."/>
            <person name="Cho S.J."/>
            <person name="Edsinger-Gonzales E."/>
            <person name="Havlak P."/>
            <person name="Hellsten U."/>
            <person name="Kuo D.H."/>
            <person name="Larsson T."/>
            <person name="Lv J."/>
            <person name="Arendt D."/>
            <person name="Savage R."/>
            <person name="Osoegawa K."/>
            <person name="de Jong P."/>
            <person name="Grimwood J."/>
            <person name="Chapman J.A."/>
            <person name="Shapiro H."/>
            <person name="Aerts A."/>
            <person name="Otillar R.P."/>
            <person name="Terry A.Y."/>
            <person name="Boore J.L."/>
            <person name="Grigoriev I.V."/>
            <person name="Lindberg D.R."/>
            <person name="Seaver E.C."/>
            <person name="Weisblat D.A."/>
            <person name="Putnam N.H."/>
            <person name="Rokhsar D.S."/>
        </authorList>
    </citation>
    <scope>NUCLEOTIDE SEQUENCE [LARGE SCALE GENOMIC DNA]</scope>
</reference>
<evidence type="ECO:0000256" key="1">
    <source>
        <dbReference type="ARBA" id="ARBA00004120"/>
    </source>
</evidence>
<dbReference type="InterPro" id="IPR001806">
    <property type="entry name" value="Small_GTPase"/>
</dbReference>
<evidence type="ECO:0000313" key="14">
    <source>
        <dbReference type="EMBL" id="ESO85193.1"/>
    </source>
</evidence>
<evidence type="ECO:0000256" key="12">
    <source>
        <dbReference type="ARBA" id="ARBA00023273"/>
    </source>
</evidence>
<evidence type="ECO:0000256" key="3">
    <source>
        <dbReference type="ARBA" id="ARBA00021423"/>
    </source>
</evidence>
<keyword evidence="10" id="KW-0547">Nucleotide-binding</keyword>
<keyword evidence="8" id="KW-0653">Protein transport</keyword>
<evidence type="ECO:0000256" key="4">
    <source>
        <dbReference type="ARBA" id="ARBA00022448"/>
    </source>
</evidence>
<evidence type="ECO:0000256" key="9">
    <source>
        <dbReference type="ARBA" id="ARBA00023069"/>
    </source>
</evidence>
<evidence type="ECO:0000256" key="10">
    <source>
        <dbReference type="ARBA" id="ARBA00023134"/>
    </source>
</evidence>
<name>V3Z3I8_LOTGI</name>
<evidence type="ECO:0000256" key="8">
    <source>
        <dbReference type="ARBA" id="ARBA00022927"/>
    </source>
</evidence>
<dbReference type="PANTHER" id="PTHR14983">
    <property type="entry name" value="CILIOGENESIS AND PLANAR POLARITY EFFECTOR 2"/>
    <property type="match status" value="1"/>
</dbReference>
<dbReference type="PANTHER" id="PTHR14983:SF1">
    <property type="entry name" value="CILIOGENESIS AND PLANAR POLARITY EFFECTOR 2"/>
    <property type="match status" value="1"/>
</dbReference>
<dbReference type="Proteomes" id="UP000030746">
    <property type="component" value="Unassembled WGS sequence"/>
</dbReference>
<keyword evidence="15" id="KW-1185">Reference proteome</keyword>
<organism evidence="14 15">
    <name type="scientific">Lottia gigantea</name>
    <name type="common">Giant owl limpet</name>
    <dbReference type="NCBI Taxonomy" id="225164"/>
    <lineage>
        <taxon>Eukaryota</taxon>
        <taxon>Metazoa</taxon>
        <taxon>Spiralia</taxon>
        <taxon>Lophotrochozoa</taxon>
        <taxon>Mollusca</taxon>
        <taxon>Gastropoda</taxon>
        <taxon>Patellogastropoda</taxon>
        <taxon>Lottioidea</taxon>
        <taxon>Lottiidae</taxon>
        <taxon>Lottia</taxon>
    </lineage>
</organism>
<dbReference type="PRINTS" id="PR00449">
    <property type="entry name" value="RASTRNSFRMNG"/>
</dbReference>
<dbReference type="InterPro" id="IPR039677">
    <property type="entry name" value="RSG1"/>
</dbReference>
<sequence>MCQPGLFIQPEWYHSREATELITSYLLKRDGVTRKTFGILEKPSFPSTIEEISYKLFIVGKSSVGKTSTVCKLTGYPIPTLHSETPGVQVSTVYWPARITGLNRIIMFKLQLWDAGENSLKKFDHILNACTEKTDGILFVFSIVDKGSFDEIPQFLTKLTNPGDNLCKIVLGTKFDLHAESEVTQRNIKDFESTWHIPVLRIKNVLNYNQSDPQSDLYELTPILTTICEQLWHRDIISAQNRNRNQEKAFF</sequence>
<keyword evidence="11" id="KW-0206">Cytoskeleton</keyword>
<dbReference type="HOGENOM" id="CLU_094613_0_0_1"/>
<dbReference type="SUPFAM" id="SSF52540">
    <property type="entry name" value="P-loop containing nucleoside triphosphate hydrolases"/>
    <property type="match status" value="1"/>
</dbReference>
<keyword evidence="6" id="KW-0963">Cytoplasm</keyword>
<dbReference type="EMBL" id="KB203301">
    <property type="protein sequence ID" value="ESO85193.1"/>
    <property type="molecule type" value="Genomic_DNA"/>
</dbReference>
<keyword evidence="7" id="KW-0970">Cilium biogenesis/degradation</keyword>
<dbReference type="GO" id="GO:0006887">
    <property type="term" value="P:exocytosis"/>
    <property type="evidence" value="ECO:0007669"/>
    <property type="project" value="UniProtKB-KW"/>
</dbReference>
<comment type="subcellular location">
    <subcellularLocation>
        <location evidence="1">Cytoplasm</location>
        <location evidence="1">Cytoskeleton</location>
        <location evidence="1">Cilium basal body</location>
    </subcellularLocation>
</comment>
<dbReference type="SMART" id="SM00175">
    <property type="entry name" value="RAB"/>
    <property type="match status" value="1"/>
</dbReference>
<dbReference type="CTD" id="20233126"/>
<comment type="similarity">
    <text evidence="2">Belongs to the small GTPase superfamily. Rab family.</text>
</comment>
<protein>
    <recommendedName>
        <fullName evidence="3">Ciliogenesis and planar polarity effector 2</fullName>
    </recommendedName>
    <alternativeName>
        <fullName evidence="13">REM2- and Rab-like small GTPase 1</fullName>
    </alternativeName>
</protein>
<gene>
    <name evidence="14" type="ORF">LOTGIDRAFT_130892</name>
</gene>
<evidence type="ECO:0000256" key="5">
    <source>
        <dbReference type="ARBA" id="ARBA00022483"/>
    </source>
</evidence>
<evidence type="ECO:0000313" key="15">
    <source>
        <dbReference type="Proteomes" id="UP000030746"/>
    </source>
</evidence>
<evidence type="ECO:0000256" key="13">
    <source>
        <dbReference type="ARBA" id="ARBA00030243"/>
    </source>
</evidence>
<evidence type="ECO:0000256" key="6">
    <source>
        <dbReference type="ARBA" id="ARBA00022490"/>
    </source>
</evidence>
<dbReference type="PROSITE" id="PS51419">
    <property type="entry name" value="RAB"/>
    <property type="match status" value="1"/>
</dbReference>
<keyword evidence="12" id="KW-0966">Cell projection</keyword>
<evidence type="ECO:0000256" key="2">
    <source>
        <dbReference type="ARBA" id="ARBA00006270"/>
    </source>
</evidence>
<dbReference type="OMA" id="PSMHHET"/>
<dbReference type="STRING" id="225164.V3Z3I8"/>
<dbReference type="GO" id="GO:0015031">
    <property type="term" value="P:protein transport"/>
    <property type="evidence" value="ECO:0007669"/>
    <property type="project" value="UniProtKB-KW"/>
</dbReference>
<dbReference type="Gene3D" id="3.40.50.300">
    <property type="entry name" value="P-loop containing nucleotide triphosphate hydrolases"/>
    <property type="match status" value="1"/>
</dbReference>
<dbReference type="KEGG" id="lgi:LOTGIDRAFT_130892"/>
<dbReference type="RefSeq" id="XP_009064110.1">
    <property type="nucleotide sequence ID" value="XM_009065862.1"/>
</dbReference>
<proteinExistence type="inferred from homology"/>
<dbReference type="GO" id="GO:0005525">
    <property type="term" value="F:GTP binding"/>
    <property type="evidence" value="ECO:0007669"/>
    <property type="project" value="UniProtKB-KW"/>
</dbReference>
<dbReference type="GO" id="GO:0003924">
    <property type="term" value="F:GTPase activity"/>
    <property type="evidence" value="ECO:0007669"/>
    <property type="project" value="InterPro"/>
</dbReference>
<dbReference type="Pfam" id="PF00071">
    <property type="entry name" value="Ras"/>
    <property type="match status" value="1"/>
</dbReference>
<evidence type="ECO:0000256" key="11">
    <source>
        <dbReference type="ARBA" id="ARBA00023212"/>
    </source>
</evidence>
<keyword evidence="9" id="KW-0969">Cilium</keyword>
<evidence type="ECO:0000256" key="7">
    <source>
        <dbReference type="ARBA" id="ARBA00022794"/>
    </source>
</evidence>
<dbReference type="InterPro" id="IPR027417">
    <property type="entry name" value="P-loop_NTPase"/>
</dbReference>